<evidence type="ECO:0000256" key="1">
    <source>
        <dbReference type="ARBA" id="ARBA00004127"/>
    </source>
</evidence>
<keyword evidence="4" id="KW-0533">Nickel</keyword>
<feature type="transmembrane region" description="Helical" evidence="8">
    <location>
        <begin position="215"/>
        <end position="233"/>
    </location>
</feature>
<dbReference type="Pfam" id="PF03824">
    <property type="entry name" value="NicO"/>
    <property type="match status" value="1"/>
</dbReference>
<feature type="transmembrane region" description="Helical" evidence="8">
    <location>
        <begin position="158"/>
        <end position="181"/>
    </location>
</feature>
<name>A0A6I3XHV0_9BURK</name>
<dbReference type="Proteomes" id="UP000431684">
    <property type="component" value="Unassembled WGS sequence"/>
</dbReference>
<keyword evidence="5 8" id="KW-0812">Transmembrane</keyword>
<proteinExistence type="inferred from homology"/>
<dbReference type="PANTHER" id="PTHR31611">
    <property type="entry name" value="HIGH-AFFINITY NICKEL TRANSPORT PROTEIN NIC1"/>
    <property type="match status" value="1"/>
</dbReference>
<comment type="similarity">
    <text evidence="2 8">Belongs to the NiCoT transporter (TC 2.A.52) family.</text>
</comment>
<dbReference type="GO" id="GO:0015099">
    <property type="term" value="F:nickel cation transmembrane transporter activity"/>
    <property type="evidence" value="ECO:0007669"/>
    <property type="project" value="UniProtKB-UniRule"/>
</dbReference>
<feature type="transmembrane region" description="Helical" evidence="8">
    <location>
        <begin position="245"/>
        <end position="264"/>
    </location>
</feature>
<sequence length="292" mass="30545">MHHELEAALPGLTLALVMGLRHGLAPDHLAAIDGLTARAASDCPRRARWMGAMFAGGHAAAVLLIVLAASLTSAWVGPYRAVVHWIELAPPVFLLALAAMNARQLLRAPVAPLSAFPAATAVRAQGRLARWLPRKVTLRSAAIVGALFALGFESALQAIVWGYAATAAGSLAGALLVAAVFTGGMAITDSVDGWIAARMLASGSPARMQAFRRRLGWPIVALCIASAGAMLLGRWLPHGGAGEDLYQAIGAAIVLATVVAYAMALRAAARDAQAAPVLAEQRRRPRPIHFRY</sequence>
<dbReference type="RefSeq" id="WP_155711652.1">
    <property type="nucleotide sequence ID" value="NZ_BMWU01000061.1"/>
</dbReference>
<feature type="transmembrane region" description="Helical" evidence="8">
    <location>
        <begin position="136"/>
        <end position="152"/>
    </location>
</feature>
<evidence type="ECO:0000256" key="5">
    <source>
        <dbReference type="ARBA" id="ARBA00022692"/>
    </source>
</evidence>
<comment type="caution">
    <text evidence="9">The sequence shown here is derived from an EMBL/GenBank/DDBJ whole genome shotgun (WGS) entry which is preliminary data.</text>
</comment>
<dbReference type="AlphaFoldDB" id="A0A6I3XHV0"/>
<keyword evidence="6 8" id="KW-1133">Transmembrane helix</keyword>
<dbReference type="GO" id="GO:0012505">
    <property type="term" value="C:endomembrane system"/>
    <property type="evidence" value="ECO:0007669"/>
    <property type="project" value="UniProtKB-SubCell"/>
</dbReference>
<dbReference type="PANTHER" id="PTHR31611:SF0">
    <property type="entry name" value="HIGH-AFFINITY NICKEL TRANSPORT PROTEIN NIC1"/>
    <property type="match status" value="1"/>
</dbReference>
<dbReference type="OrthoDB" id="9776706at2"/>
<reference evidence="9 10" key="1">
    <citation type="submission" date="2019-11" db="EMBL/GenBank/DDBJ databases">
        <title>Draft Genome Sequences of Six Type Strains of the Genus Massilia.</title>
        <authorList>
            <person name="Miess H."/>
            <person name="Frediansyah A."/>
            <person name="Goeker M."/>
            <person name="Gross H."/>
        </authorList>
    </citation>
    <scope>NUCLEOTIDE SEQUENCE [LARGE SCALE GENOMIC DNA]</scope>
    <source>
        <strain evidence="9 10">DSM 17513</strain>
    </source>
</reference>
<dbReference type="GO" id="GO:0005886">
    <property type="term" value="C:plasma membrane"/>
    <property type="evidence" value="ECO:0007669"/>
    <property type="project" value="UniProtKB-SubCell"/>
</dbReference>
<evidence type="ECO:0000256" key="6">
    <source>
        <dbReference type="ARBA" id="ARBA00022989"/>
    </source>
</evidence>
<comment type="subcellular location">
    <subcellularLocation>
        <location evidence="8">Cell membrane</location>
        <topology evidence="8">Multi-pass membrane protein</topology>
    </subcellularLocation>
    <subcellularLocation>
        <location evidence="1">Endomembrane system</location>
        <topology evidence="1">Multi-pass membrane protein</topology>
    </subcellularLocation>
</comment>
<accession>A0A6I3XHV0</accession>
<evidence type="ECO:0000256" key="3">
    <source>
        <dbReference type="ARBA" id="ARBA00022448"/>
    </source>
</evidence>
<keyword evidence="10" id="KW-1185">Reference proteome</keyword>
<feature type="transmembrane region" description="Helical" evidence="8">
    <location>
        <begin position="82"/>
        <end position="100"/>
    </location>
</feature>
<dbReference type="EMBL" id="WNWM01000002">
    <property type="protein sequence ID" value="MUI16039.1"/>
    <property type="molecule type" value="Genomic_DNA"/>
</dbReference>
<dbReference type="InterPro" id="IPR004688">
    <property type="entry name" value="Ni/Co_transpt"/>
</dbReference>
<protein>
    <recommendedName>
        <fullName evidence="8">Nickel/cobalt efflux system</fullName>
    </recommendedName>
</protein>
<evidence type="ECO:0000256" key="2">
    <source>
        <dbReference type="ARBA" id="ARBA00010892"/>
    </source>
</evidence>
<evidence type="ECO:0000313" key="10">
    <source>
        <dbReference type="Proteomes" id="UP000431684"/>
    </source>
</evidence>
<feature type="transmembrane region" description="Helical" evidence="8">
    <location>
        <begin position="54"/>
        <end position="76"/>
    </location>
</feature>
<evidence type="ECO:0000256" key="8">
    <source>
        <dbReference type="RuleBase" id="RU362101"/>
    </source>
</evidence>
<keyword evidence="3 8" id="KW-0813">Transport</keyword>
<keyword evidence="7 8" id="KW-0472">Membrane</keyword>
<organism evidence="9 10">
    <name type="scientific">Pseudoduganella dura</name>
    <dbReference type="NCBI Taxonomy" id="321982"/>
    <lineage>
        <taxon>Bacteria</taxon>
        <taxon>Pseudomonadati</taxon>
        <taxon>Pseudomonadota</taxon>
        <taxon>Betaproteobacteria</taxon>
        <taxon>Burkholderiales</taxon>
        <taxon>Oxalobacteraceae</taxon>
        <taxon>Telluria group</taxon>
        <taxon>Pseudoduganella</taxon>
    </lineage>
</organism>
<evidence type="ECO:0000313" key="9">
    <source>
        <dbReference type="EMBL" id="MUI16039.1"/>
    </source>
</evidence>
<dbReference type="InterPro" id="IPR011541">
    <property type="entry name" value="Ni/Co_transpt_high_affinity"/>
</dbReference>
<evidence type="ECO:0000256" key="7">
    <source>
        <dbReference type="ARBA" id="ARBA00023136"/>
    </source>
</evidence>
<evidence type="ECO:0000256" key="4">
    <source>
        <dbReference type="ARBA" id="ARBA00022596"/>
    </source>
</evidence>
<gene>
    <name evidence="9" type="ORF">GJV26_26790</name>
</gene>